<keyword evidence="2" id="KW-1185">Reference proteome</keyword>
<comment type="caution">
    <text evidence="1">The sequence shown here is derived from an EMBL/GenBank/DDBJ whole genome shotgun (WGS) entry which is preliminary data.</text>
</comment>
<organism evidence="1 2">
    <name type="scientific">Flagellimonas marina</name>
    <dbReference type="NCBI Taxonomy" id="1775168"/>
    <lineage>
        <taxon>Bacteria</taxon>
        <taxon>Pseudomonadati</taxon>
        <taxon>Bacteroidota</taxon>
        <taxon>Flavobacteriia</taxon>
        <taxon>Flavobacteriales</taxon>
        <taxon>Flavobacteriaceae</taxon>
        <taxon>Flagellimonas</taxon>
    </lineage>
</organism>
<evidence type="ECO:0000313" key="1">
    <source>
        <dbReference type="EMBL" id="MFC4221244.1"/>
    </source>
</evidence>
<accession>A0ABV8PNZ9</accession>
<dbReference type="RefSeq" id="WP_379765646.1">
    <property type="nucleotide sequence ID" value="NZ_JBHSCL010000009.1"/>
</dbReference>
<name>A0ABV8PNZ9_9FLAO</name>
<dbReference type="Proteomes" id="UP001595841">
    <property type="component" value="Unassembled WGS sequence"/>
</dbReference>
<protein>
    <submittedName>
        <fullName evidence="1">Uncharacterized protein</fullName>
    </submittedName>
</protein>
<proteinExistence type="predicted"/>
<gene>
    <name evidence="1" type="ORF">ACFOWS_13920</name>
</gene>
<sequence>MEIHITKGHKRNSLKCIRNDGSFIITEIGSKIPYHDLAHYVVEKGFGIKNGFYGNINSGFSFEELSNKEIIQKLDPEVWLSEIMARNLQSLGADVVSCKEYRDLVMWEAQNYSDIKVPKMNLKDIEKLKDEFILLSNNWYGLPENGVIKLLFD</sequence>
<reference evidence="2" key="1">
    <citation type="journal article" date="2019" name="Int. J. Syst. Evol. Microbiol.">
        <title>The Global Catalogue of Microorganisms (GCM) 10K type strain sequencing project: providing services to taxonomists for standard genome sequencing and annotation.</title>
        <authorList>
            <consortium name="The Broad Institute Genomics Platform"/>
            <consortium name="The Broad Institute Genome Sequencing Center for Infectious Disease"/>
            <person name="Wu L."/>
            <person name="Ma J."/>
        </authorList>
    </citation>
    <scope>NUCLEOTIDE SEQUENCE [LARGE SCALE GENOMIC DNA]</scope>
    <source>
        <strain evidence="2">CGMCC 1.15774</strain>
    </source>
</reference>
<evidence type="ECO:0000313" key="2">
    <source>
        <dbReference type="Proteomes" id="UP001595841"/>
    </source>
</evidence>
<dbReference type="EMBL" id="JBHSCL010000009">
    <property type="protein sequence ID" value="MFC4221244.1"/>
    <property type="molecule type" value="Genomic_DNA"/>
</dbReference>